<dbReference type="STRING" id="81824.A9VC25"/>
<dbReference type="GO" id="GO:0001784">
    <property type="term" value="F:phosphotyrosine residue binding"/>
    <property type="evidence" value="ECO:0000318"/>
    <property type="project" value="GO_Central"/>
</dbReference>
<dbReference type="PANTHER" id="PTHR15127">
    <property type="entry name" value="HEAVYWEIGHT, ISOFORM A"/>
    <property type="match status" value="1"/>
</dbReference>
<dbReference type="InterPro" id="IPR036034">
    <property type="entry name" value="PDZ_sf"/>
</dbReference>
<evidence type="ECO:0000256" key="2">
    <source>
        <dbReference type="PROSITE-ProRule" id="PRU00191"/>
    </source>
</evidence>
<evidence type="ECO:0000259" key="4">
    <source>
        <dbReference type="PROSITE" id="PS50001"/>
    </source>
</evidence>
<accession>A9VC25</accession>
<evidence type="ECO:0000313" key="6">
    <source>
        <dbReference type="EMBL" id="EDQ84906.1"/>
    </source>
</evidence>
<evidence type="ECO:0008006" key="8">
    <source>
        <dbReference type="Google" id="ProtNLM"/>
    </source>
</evidence>
<sequence>MANPWQFGEISKDAADELLQKDGLEDGKFLVRIRPGHPEDYVLAVVFKGRPTHHLVQKGVDGMFTVNKKSFGPARSISEVVALFQTDTLPPNWPVKLASFVRNPNLATPSSAPAPAAGGTEANDAAGELIMAHPEVVDGLFFVRGRGADRPGEYVITVVYKGKPTQHLVRQSSKGEEYTVNGKACTDCTTLGQVVKFLRSAHPFWPVPLKDHVPAQGRSRSDSVKSTGSAQGSASTTPVAAAAPLADAARREAEDKARREAEDKARREVEGKARREAEDKARREAEDKARREAEDKARREAEDKARREAEESVEQQRRAHESKVAAAEAEARRKADEESRILRQQEAEAEAARERKLQGEAEAERRAEATRRQQEARQQEARQQQQQQQQQQQAETDEAPPPKMLSEATRANARHLSRHNLANLMRSDTPLSNNDDVASELEINKPRAMPNGREVTLMISRPNRMVAFGFTVSSMWRVDAPDDEYGRYNIIKMIEPGSPAETGKLEVEDIIKTIDGMDVSHCDINELKAIVRERELKFEVVVVRPDLQIFRKRQDMCRKKDASLLKKSKGKNAVRASQKAKTRLSRQGECCGGMWCHHESSQAKREAEEQQILNSWISVKQRLAGKPQAVLLGTQEVSRV</sequence>
<proteinExistence type="predicted"/>
<dbReference type="InterPro" id="IPR000980">
    <property type="entry name" value="SH2"/>
</dbReference>
<dbReference type="SUPFAM" id="SSF55550">
    <property type="entry name" value="SH2 domain"/>
    <property type="match status" value="2"/>
</dbReference>
<feature type="domain" description="PDZ" evidence="5">
    <location>
        <begin position="454"/>
        <end position="546"/>
    </location>
</feature>
<dbReference type="SMART" id="SM00228">
    <property type="entry name" value="PDZ"/>
    <property type="match status" value="1"/>
</dbReference>
<dbReference type="SMART" id="SM00252">
    <property type="entry name" value="SH2"/>
    <property type="match status" value="1"/>
</dbReference>
<dbReference type="Gene3D" id="2.30.42.10">
    <property type="match status" value="1"/>
</dbReference>
<dbReference type="InterPro" id="IPR001478">
    <property type="entry name" value="PDZ"/>
</dbReference>
<keyword evidence="7" id="KW-1185">Reference proteome</keyword>
<dbReference type="AlphaFoldDB" id="A9VC25"/>
<dbReference type="Pfam" id="PF00017">
    <property type="entry name" value="SH2"/>
    <property type="match status" value="1"/>
</dbReference>
<feature type="compositionally biased region" description="Low complexity" evidence="3">
    <location>
        <begin position="226"/>
        <end position="247"/>
    </location>
</feature>
<feature type="compositionally biased region" description="Basic and acidic residues" evidence="3">
    <location>
        <begin position="209"/>
        <end position="223"/>
    </location>
</feature>
<reference evidence="6 7" key="1">
    <citation type="journal article" date="2008" name="Nature">
        <title>The genome of the choanoflagellate Monosiga brevicollis and the origin of metazoans.</title>
        <authorList>
            <consortium name="JGI Sequencing"/>
            <person name="King N."/>
            <person name="Westbrook M.J."/>
            <person name="Young S.L."/>
            <person name="Kuo A."/>
            <person name="Abedin M."/>
            <person name="Chapman J."/>
            <person name="Fairclough S."/>
            <person name="Hellsten U."/>
            <person name="Isogai Y."/>
            <person name="Letunic I."/>
            <person name="Marr M."/>
            <person name="Pincus D."/>
            <person name="Putnam N."/>
            <person name="Rokas A."/>
            <person name="Wright K.J."/>
            <person name="Zuzow R."/>
            <person name="Dirks W."/>
            <person name="Good M."/>
            <person name="Goodstein D."/>
            <person name="Lemons D."/>
            <person name="Li W."/>
            <person name="Lyons J.B."/>
            <person name="Morris A."/>
            <person name="Nichols S."/>
            <person name="Richter D.J."/>
            <person name="Salamov A."/>
            <person name="Bork P."/>
            <person name="Lim W.A."/>
            <person name="Manning G."/>
            <person name="Miller W.T."/>
            <person name="McGinnis W."/>
            <person name="Shapiro H."/>
            <person name="Tjian R."/>
            <person name="Grigoriev I.V."/>
            <person name="Rokhsar D."/>
        </authorList>
    </citation>
    <scope>NUCLEOTIDE SEQUENCE [LARGE SCALE GENOMIC DNA]</scope>
    <source>
        <strain evidence="7">MX1 / ATCC 50154</strain>
    </source>
</reference>
<dbReference type="OMA" id="HCDINEL"/>
<feature type="compositionally biased region" description="Low complexity" evidence="3">
    <location>
        <begin position="381"/>
        <end position="394"/>
    </location>
</feature>
<dbReference type="PROSITE" id="PS50106">
    <property type="entry name" value="PDZ"/>
    <property type="match status" value="1"/>
</dbReference>
<dbReference type="GeneID" id="5895549"/>
<dbReference type="InterPro" id="IPR036860">
    <property type="entry name" value="SH2_dom_sf"/>
</dbReference>
<feature type="compositionally biased region" description="Basic and acidic residues" evidence="3">
    <location>
        <begin position="248"/>
        <end position="380"/>
    </location>
</feature>
<keyword evidence="1 2" id="KW-0727">SH2 domain</keyword>
<evidence type="ECO:0000256" key="3">
    <source>
        <dbReference type="SAM" id="MobiDB-lite"/>
    </source>
</evidence>
<dbReference type="PANTHER" id="PTHR15127:SF32">
    <property type="entry name" value="HEAVYWEIGHT, ISOFORM A"/>
    <property type="match status" value="1"/>
</dbReference>
<name>A9VC25_MONBE</name>
<evidence type="ECO:0000259" key="5">
    <source>
        <dbReference type="PROSITE" id="PS50106"/>
    </source>
</evidence>
<dbReference type="SUPFAM" id="SSF50156">
    <property type="entry name" value="PDZ domain-like"/>
    <property type="match status" value="1"/>
</dbReference>
<feature type="region of interest" description="Disordered" evidence="3">
    <location>
        <begin position="206"/>
        <end position="403"/>
    </location>
</feature>
<dbReference type="EMBL" id="CH991579">
    <property type="protein sequence ID" value="EDQ84906.1"/>
    <property type="molecule type" value="Genomic_DNA"/>
</dbReference>
<dbReference type="Gene3D" id="3.30.505.10">
    <property type="entry name" value="SH2 domain"/>
    <property type="match status" value="2"/>
</dbReference>
<dbReference type="RefSeq" id="XP_001750247.1">
    <property type="nucleotide sequence ID" value="XM_001750195.1"/>
</dbReference>
<dbReference type="InterPro" id="IPR051846">
    <property type="entry name" value="SH2_domain_adapters"/>
</dbReference>
<dbReference type="FunFam" id="3.30.505.10:FF:000104">
    <property type="entry name" value="Phosphoinositide 3-kinase adapter subunit"/>
    <property type="match status" value="2"/>
</dbReference>
<dbReference type="Proteomes" id="UP000001357">
    <property type="component" value="Unassembled WGS sequence"/>
</dbReference>
<evidence type="ECO:0000256" key="1">
    <source>
        <dbReference type="ARBA" id="ARBA00022999"/>
    </source>
</evidence>
<feature type="domain" description="SH2" evidence="4">
    <location>
        <begin position="5"/>
        <end position="110"/>
    </location>
</feature>
<organism evidence="6 7">
    <name type="scientific">Monosiga brevicollis</name>
    <name type="common">Choanoflagellate</name>
    <dbReference type="NCBI Taxonomy" id="81824"/>
    <lineage>
        <taxon>Eukaryota</taxon>
        <taxon>Choanoflagellata</taxon>
        <taxon>Craspedida</taxon>
        <taxon>Salpingoecidae</taxon>
        <taxon>Monosiga</taxon>
    </lineage>
</organism>
<protein>
    <recommendedName>
        <fullName evidence="8">SH2 domain-containing protein</fullName>
    </recommendedName>
</protein>
<evidence type="ECO:0000313" key="7">
    <source>
        <dbReference type="Proteomes" id="UP000001357"/>
    </source>
</evidence>
<dbReference type="PROSITE" id="PS50001">
    <property type="entry name" value="SH2"/>
    <property type="match status" value="1"/>
</dbReference>
<gene>
    <name evidence="6" type="ORF">MONBRDRAFT_29769</name>
</gene>
<dbReference type="InParanoid" id="A9VC25"/>
<dbReference type="KEGG" id="mbr:MONBRDRAFT_29769"/>